<name>A0A6A4RY88_SCOMX</name>
<protein>
    <recommendedName>
        <fullName evidence="4">Retrotransposon gag domain-containing protein</fullName>
    </recommendedName>
</protein>
<evidence type="ECO:0008006" key="4">
    <source>
        <dbReference type="Google" id="ProtNLM"/>
    </source>
</evidence>
<feature type="compositionally biased region" description="Basic residues" evidence="1">
    <location>
        <begin position="241"/>
        <end position="250"/>
    </location>
</feature>
<gene>
    <name evidence="2" type="ORF">F2P81_021906</name>
</gene>
<feature type="region of interest" description="Disordered" evidence="1">
    <location>
        <begin position="267"/>
        <end position="286"/>
    </location>
</feature>
<dbReference type="Proteomes" id="UP000438429">
    <property type="component" value="Unassembled WGS sequence"/>
</dbReference>
<organism evidence="2 3">
    <name type="scientific">Scophthalmus maximus</name>
    <name type="common">Turbot</name>
    <name type="synonym">Psetta maxima</name>
    <dbReference type="NCBI Taxonomy" id="52904"/>
    <lineage>
        <taxon>Eukaryota</taxon>
        <taxon>Metazoa</taxon>
        <taxon>Chordata</taxon>
        <taxon>Craniata</taxon>
        <taxon>Vertebrata</taxon>
        <taxon>Euteleostomi</taxon>
        <taxon>Actinopterygii</taxon>
        <taxon>Neopterygii</taxon>
        <taxon>Teleostei</taxon>
        <taxon>Neoteleostei</taxon>
        <taxon>Acanthomorphata</taxon>
        <taxon>Carangaria</taxon>
        <taxon>Pleuronectiformes</taxon>
        <taxon>Pleuronectoidei</taxon>
        <taxon>Scophthalmidae</taxon>
        <taxon>Scophthalmus</taxon>
    </lineage>
</organism>
<comment type="caution">
    <text evidence="2">The sequence shown here is derived from an EMBL/GenBank/DDBJ whole genome shotgun (WGS) entry which is preliminary data.</text>
</comment>
<feature type="region of interest" description="Disordered" evidence="1">
    <location>
        <begin position="291"/>
        <end position="323"/>
    </location>
</feature>
<evidence type="ECO:0000313" key="3">
    <source>
        <dbReference type="Proteomes" id="UP000438429"/>
    </source>
</evidence>
<proteinExistence type="predicted"/>
<dbReference type="AlphaFoldDB" id="A0A6A4RY88"/>
<reference evidence="2 3" key="1">
    <citation type="submission" date="2019-06" db="EMBL/GenBank/DDBJ databases">
        <title>Draft genomes of female and male turbot (Scophthalmus maximus).</title>
        <authorList>
            <person name="Xu H."/>
            <person name="Xu X.-W."/>
            <person name="Shao C."/>
            <person name="Chen S."/>
        </authorList>
    </citation>
    <scope>NUCLEOTIDE SEQUENCE [LARGE SCALE GENOMIC DNA]</scope>
    <source>
        <strain evidence="2">Ysfricsl-2016a</strain>
        <tissue evidence="2">Blood</tissue>
    </source>
</reference>
<accession>A0A6A4RY88</accession>
<evidence type="ECO:0000313" key="2">
    <source>
        <dbReference type="EMBL" id="KAF0025025.1"/>
    </source>
</evidence>
<dbReference type="EMBL" id="VEVO01000020">
    <property type="protein sequence ID" value="KAF0025025.1"/>
    <property type="molecule type" value="Genomic_DNA"/>
</dbReference>
<feature type="compositionally biased region" description="Polar residues" evidence="1">
    <location>
        <begin position="203"/>
        <end position="217"/>
    </location>
</feature>
<feature type="compositionally biased region" description="Basic and acidic residues" evidence="1">
    <location>
        <begin position="218"/>
        <end position="240"/>
    </location>
</feature>
<evidence type="ECO:0000256" key="1">
    <source>
        <dbReference type="SAM" id="MobiDB-lite"/>
    </source>
</evidence>
<feature type="region of interest" description="Disordered" evidence="1">
    <location>
        <begin position="195"/>
        <end position="261"/>
    </location>
</feature>
<sequence>MRTAARDGHTRGNASLVSPSLQLASEFPPFEVLESLANDIEHFDPENSDQNIDNYFRELENTLIDLHNAPQREKVKLVFIQTLPPSVRNDYIELHQALIEEFSSTADEIAAMVAASQIKQSRLEHPRDYYKCLRRVLSRKKRHQAYKKTTFKSLFLQNLQPCIRTHVVLRTHHSKPSMHELRKVTQMAWETIVTSKAKGGTPAPTSSDTKVSHTPTASKDHPHSRTKGGDKKSNRDTERNRHVHQLRRDRHSQNRSSRRPYAEILAQNVDHPIDRPDDDFIISDQSLTDSDITSDYSFTERYSPEPRVKNPKHKSSRVRFSQY</sequence>